<dbReference type="Proteomes" id="UP000250070">
    <property type="component" value="Unassembled WGS sequence"/>
</dbReference>
<sequence>MEFDRDRFNEFIQENFSFDGATQRIINNIVEYGIKNFATSEDKLVEFIQTTIDDPTVEEIKQFIISDEKEEEIKDFTDEMDKKIKGGIAMNIKKGNVIETEFGDTMVLDVKDNQATLFDGNQFILATGVEFNKESGKYEWDSVRYASDIKTIANMENTNFESMKNTIDFLAEYNHKEFVKGIISLETGVENENVLNNAYDNYMNDSVMGLLMRSLLNI</sequence>
<evidence type="ECO:0000313" key="1">
    <source>
        <dbReference type="EMBL" id="SPY59312.1"/>
    </source>
</evidence>
<dbReference type="AlphaFoldDB" id="A0A2X1ZG97"/>
<dbReference type="RefSeq" id="WP_256584882.1">
    <property type="nucleotide sequence ID" value="NZ_UATM01000034.1"/>
</dbReference>
<protein>
    <submittedName>
        <fullName evidence="1">Uncharacterized protein</fullName>
    </submittedName>
</protein>
<name>A0A2X1ZG97_9FIRM</name>
<organism evidence="1 2">
    <name type="scientific">Peptoniphilus harei</name>
    <dbReference type="NCBI Taxonomy" id="54005"/>
    <lineage>
        <taxon>Bacteria</taxon>
        <taxon>Bacillati</taxon>
        <taxon>Bacillota</taxon>
        <taxon>Tissierellia</taxon>
        <taxon>Tissierellales</taxon>
        <taxon>Peptoniphilaceae</taxon>
        <taxon>Peptoniphilus</taxon>
    </lineage>
</organism>
<reference evidence="1 2" key="1">
    <citation type="submission" date="2018-06" db="EMBL/GenBank/DDBJ databases">
        <authorList>
            <consortium name="Pathogen Informatics"/>
            <person name="Doyle S."/>
        </authorList>
    </citation>
    <scope>NUCLEOTIDE SEQUENCE [LARGE SCALE GENOMIC DNA]</scope>
    <source>
        <strain evidence="1 2">NCTC13076</strain>
    </source>
</reference>
<gene>
    <name evidence="1" type="ORF">NCTC13076_02192</name>
</gene>
<accession>A0A2X1ZG97</accession>
<evidence type="ECO:0000313" key="2">
    <source>
        <dbReference type="Proteomes" id="UP000250070"/>
    </source>
</evidence>
<dbReference type="EMBL" id="UATM01000034">
    <property type="protein sequence ID" value="SPY59312.1"/>
    <property type="molecule type" value="Genomic_DNA"/>
</dbReference>
<proteinExistence type="predicted"/>